<name>A0A412KCV2_BIFAD</name>
<accession>A0A412KCV2</accession>
<dbReference type="EMBL" id="QRVT01000001">
    <property type="protein sequence ID" value="RGS66108.1"/>
    <property type="molecule type" value="Genomic_DNA"/>
</dbReference>
<comment type="caution">
    <text evidence="1">The sequence shown here is derived from an EMBL/GenBank/DDBJ whole genome shotgun (WGS) entry which is preliminary data.</text>
</comment>
<protein>
    <submittedName>
        <fullName evidence="1">Terminase</fullName>
    </submittedName>
</protein>
<dbReference type="Proteomes" id="UP000285462">
    <property type="component" value="Unassembled WGS sequence"/>
</dbReference>
<proteinExistence type="predicted"/>
<dbReference type="InterPro" id="IPR027417">
    <property type="entry name" value="P-loop_NTPase"/>
</dbReference>
<reference evidence="1 2" key="1">
    <citation type="submission" date="2018-08" db="EMBL/GenBank/DDBJ databases">
        <title>A genome reference for cultivated species of the human gut microbiota.</title>
        <authorList>
            <person name="Zou Y."/>
            <person name="Xue W."/>
            <person name="Luo G."/>
        </authorList>
    </citation>
    <scope>NUCLEOTIDE SEQUENCE [LARGE SCALE GENOMIC DNA]</scope>
    <source>
        <strain evidence="1 2">AF21-27</strain>
    </source>
</reference>
<evidence type="ECO:0000313" key="2">
    <source>
        <dbReference type="Proteomes" id="UP000285462"/>
    </source>
</evidence>
<evidence type="ECO:0000313" key="1">
    <source>
        <dbReference type="EMBL" id="RGS66108.1"/>
    </source>
</evidence>
<organism evidence="1 2">
    <name type="scientific">Bifidobacterium adolescentis</name>
    <dbReference type="NCBI Taxonomy" id="1680"/>
    <lineage>
        <taxon>Bacteria</taxon>
        <taxon>Bacillati</taxon>
        <taxon>Actinomycetota</taxon>
        <taxon>Actinomycetes</taxon>
        <taxon>Bifidobacteriales</taxon>
        <taxon>Bifidobacteriaceae</taxon>
        <taxon>Bifidobacterium</taxon>
    </lineage>
</organism>
<sequence>MSERRLSEIAQRLVKPEDVTSSDFKLINNAAVKAGIHYDLWQKGFLYLLFAKRADGKYACGSGGAVLSSCRQIGKTFTVGTAIFILCAGRAGTLVIWTAHHTRTSDETFADMCDLTHNPKLSRYVRNVRRANGQQEIRFTNGSRIMFGARENGFGRGLHSADIEVFDEAQILTIKALDNLIPIVNTSPNPLIVFMGNPPKPGDQCEAFEEKRSTALAGNSDDMLYVELGADRDCDLDDRTAWAKANPSYPRRTSEQAILRMRNLLAEDSFRREALGIWDETATAYAISPGLWKAAETDDVPDGGTVSFGIDMPPDRSVLTIGAALRYEDGSAVIQMANIKDARQAGTMWAVDWLAERWPKTASVVIDAQSPAMSLLPELKAAHVKVTVTNMQEMGRACGRFLDMLKAGTLKHPPDEYQPQLAAAVKGATTRPLGQSGAIAWNKLGSDIDITPLVSTTIALYGACTTKRHPGRRQTIGGI</sequence>
<dbReference type="RefSeq" id="WP_117759455.1">
    <property type="nucleotide sequence ID" value="NZ_QRVT01000001.1"/>
</dbReference>
<dbReference type="Gene3D" id="3.40.50.300">
    <property type="entry name" value="P-loop containing nucleotide triphosphate hydrolases"/>
    <property type="match status" value="1"/>
</dbReference>
<gene>
    <name evidence="1" type="ORF">DWX79_03320</name>
</gene>
<dbReference type="AlphaFoldDB" id="A0A412KCV2"/>